<dbReference type="PANTHER" id="PTHR11474:SF126">
    <property type="entry name" value="TYROSINASE-LIKE PROTEIN TYR-1-RELATED"/>
    <property type="match status" value="1"/>
</dbReference>
<feature type="signal peptide" evidence="4">
    <location>
        <begin position="1"/>
        <end position="25"/>
    </location>
</feature>
<feature type="chain" id="PRO_5012395391" description="Tyrosinase copper-binding domain-containing protein" evidence="4">
    <location>
        <begin position="26"/>
        <end position="343"/>
    </location>
</feature>
<dbReference type="GO" id="GO:0016491">
    <property type="term" value="F:oxidoreductase activity"/>
    <property type="evidence" value="ECO:0007669"/>
    <property type="project" value="InterPro"/>
</dbReference>
<feature type="region of interest" description="Disordered" evidence="3">
    <location>
        <begin position="296"/>
        <end position="335"/>
    </location>
</feature>
<comment type="caution">
    <text evidence="6">The sequence shown here is derived from an EMBL/GenBank/DDBJ whole genome shotgun (WGS) entry which is preliminary data.</text>
</comment>
<evidence type="ECO:0000256" key="3">
    <source>
        <dbReference type="SAM" id="MobiDB-lite"/>
    </source>
</evidence>
<dbReference type="AlphaFoldDB" id="A0A1Y2HB26"/>
<keyword evidence="2" id="KW-0186">Copper</keyword>
<dbReference type="Proteomes" id="UP000193411">
    <property type="component" value="Unassembled WGS sequence"/>
</dbReference>
<sequence>MQASLQLVLVILVALLVAPHALVDGQCSRTRIRKSLNQLNQAEWDALNRGIRAMKSNGSLDRLTRLHRQGMQWHGTPHFFLMHRALMADFENELLRVAPTLTGVPYWDELREGAGILRSDVFTNNRLSPIRAGPLQGVLSGLRDDNGQLVQRNPQNLSPGYTWLPPNEVMTRALERMANYGDFSRVVEVSPHNQFHVYIGGHMGNPSISPSDPAFWMHHAYIDLLWALWQSLRPQNRENLQAWGTSRPGIDPATPVVLYNGRYTNLDMLRYRTRLCYQYTMPSTRQSRLARRSFEMTRGNPASPPSPQIPPGEAVSINLPPQPQQPPAIRPPAPTQYVTETWW</sequence>
<gene>
    <name evidence="6" type="ORF">BCR44DRAFT_1261951</name>
</gene>
<dbReference type="PRINTS" id="PR00092">
    <property type="entry name" value="TYROSINASE"/>
</dbReference>
<dbReference type="OrthoDB" id="6132182at2759"/>
<dbReference type="GO" id="GO:0046872">
    <property type="term" value="F:metal ion binding"/>
    <property type="evidence" value="ECO:0007669"/>
    <property type="project" value="UniProtKB-KW"/>
</dbReference>
<name>A0A1Y2HB26_9FUNG</name>
<dbReference type="EMBL" id="MCFL01000056">
    <property type="protein sequence ID" value="ORZ31715.1"/>
    <property type="molecule type" value="Genomic_DNA"/>
</dbReference>
<dbReference type="Pfam" id="PF00264">
    <property type="entry name" value="Tyrosinase"/>
    <property type="match status" value="1"/>
</dbReference>
<dbReference type="SUPFAM" id="SSF48056">
    <property type="entry name" value="Di-copper centre-containing domain"/>
    <property type="match status" value="1"/>
</dbReference>
<feature type="compositionally biased region" description="Pro residues" evidence="3">
    <location>
        <begin position="320"/>
        <end position="334"/>
    </location>
</feature>
<evidence type="ECO:0000313" key="7">
    <source>
        <dbReference type="Proteomes" id="UP000193411"/>
    </source>
</evidence>
<proteinExistence type="predicted"/>
<dbReference type="InterPro" id="IPR050316">
    <property type="entry name" value="Tyrosinase/Hemocyanin"/>
</dbReference>
<dbReference type="Gene3D" id="1.10.1280.10">
    <property type="entry name" value="Di-copper center containing domain from catechol oxidase"/>
    <property type="match status" value="1"/>
</dbReference>
<evidence type="ECO:0000313" key="6">
    <source>
        <dbReference type="EMBL" id="ORZ31715.1"/>
    </source>
</evidence>
<dbReference type="PROSITE" id="PS00498">
    <property type="entry name" value="TYROSINASE_2"/>
    <property type="match status" value="1"/>
</dbReference>
<evidence type="ECO:0000256" key="4">
    <source>
        <dbReference type="SAM" id="SignalP"/>
    </source>
</evidence>
<dbReference type="InterPro" id="IPR002227">
    <property type="entry name" value="Tyrosinase_Cu-bd"/>
</dbReference>
<feature type="domain" description="Tyrosinase copper-binding" evidence="5">
    <location>
        <begin position="212"/>
        <end position="223"/>
    </location>
</feature>
<evidence type="ECO:0000256" key="2">
    <source>
        <dbReference type="ARBA" id="ARBA00023008"/>
    </source>
</evidence>
<reference evidence="6 7" key="1">
    <citation type="submission" date="2016-07" db="EMBL/GenBank/DDBJ databases">
        <title>Pervasive Adenine N6-methylation of Active Genes in Fungi.</title>
        <authorList>
            <consortium name="DOE Joint Genome Institute"/>
            <person name="Mondo S.J."/>
            <person name="Dannebaum R.O."/>
            <person name="Kuo R.C."/>
            <person name="Labutti K."/>
            <person name="Haridas S."/>
            <person name="Kuo A."/>
            <person name="Salamov A."/>
            <person name="Ahrendt S.R."/>
            <person name="Lipzen A."/>
            <person name="Sullivan W."/>
            <person name="Andreopoulos W.B."/>
            <person name="Clum A."/>
            <person name="Lindquist E."/>
            <person name="Daum C."/>
            <person name="Ramamoorthy G.K."/>
            <person name="Gryganskyi A."/>
            <person name="Culley D."/>
            <person name="Magnuson J.K."/>
            <person name="James T.Y."/>
            <person name="O'Malley M.A."/>
            <person name="Stajich J.E."/>
            <person name="Spatafora J.W."/>
            <person name="Visel A."/>
            <person name="Grigoriev I.V."/>
        </authorList>
    </citation>
    <scope>NUCLEOTIDE SEQUENCE [LARGE SCALE GENOMIC DNA]</scope>
    <source>
        <strain evidence="6 7">PL171</strain>
    </source>
</reference>
<keyword evidence="4" id="KW-0732">Signal</keyword>
<organism evidence="6 7">
    <name type="scientific">Catenaria anguillulae PL171</name>
    <dbReference type="NCBI Taxonomy" id="765915"/>
    <lineage>
        <taxon>Eukaryota</taxon>
        <taxon>Fungi</taxon>
        <taxon>Fungi incertae sedis</taxon>
        <taxon>Blastocladiomycota</taxon>
        <taxon>Blastocladiomycetes</taxon>
        <taxon>Blastocladiales</taxon>
        <taxon>Catenariaceae</taxon>
        <taxon>Catenaria</taxon>
    </lineage>
</organism>
<evidence type="ECO:0000259" key="5">
    <source>
        <dbReference type="PROSITE" id="PS00498"/>
    </source>
</evidence>
<keyword evidence="1" id="KW-0479">Metal-binding</keyword>
<protein>
    <recommendedName>
        <fullName evidence="5">Tyrosinase copper-binding domain-containing protein</fullName>
    </recommendedName>
</protein>
<keyword evidence="7" id="KW-1185">Reference proteome</keyword>
<evidence type="ECO:0000256" key="1">
    <source>
        <dbReference type="ARBA" id="ARBA00022723"/>
    </source>
</evidence>
<accession>A0A1Y2HB26</accession>
<dbReference type="InterPro" id="IPR008922">
    <property type="entry name" value="Di-copper_centre_dom_sf"/>
</dbReference>
<dbReference type="PANTHER" id="PTHR11474">
    <property type="entry name" value="TYROSINASE FAMILY MEMBER"/>
    <property type="match status" value="1"/>
</dbReference>